<dbReference type="Gene3D" id="1.10.357.10">
    <property type="entry name" value="Tetracycline Repressor, domain 2"/>
    <property type="match status" value="1"/>
</dbReference>
<feature type="domain" description="HTH tetR-type" evidence="3">
    <location>
        <begin position="22"/>
        <end position="82"/>
    </location>
</feature>
<dbReference type="SUPFAM" id="SSF48498">
    <property type="entry name" value="Tetracyclin repressor-like, C-terminal domain"/>
    <property type="match status" value="1"/>
</dbReference>
<dbReference type="InterPro" id="IPR001647">
    <property type="entry name" value="HTH_TetR"/>
</dbReference>
<dbReference type="InterPro" id="IPR050109">
    <property type="entry name" value="HTH-type_TetR-like_transc_reg"/>
</dbReference>
<evidence type="ECO:0000313" key="5">
    <source>
        <dbReference type="Proteomes" id="UP000050360"/>
    </source>
</evidence>
<dbReference type="AlphaFoldDB" id="A0A0P8AIR7"/>
<keyword evidence="1 2" id="KW-0238">DNA-binding</keyword>
<feature type="DNA-binding region" description="H-T-H motif" evidence="2">
    <location>
        <begin position="45"/>
        <end position="64"/>
    </location>
</feature>
<dbReference type="Proteomes" id="UP000050360">
    <property type="component" value="Unassembled WGS sequence"/>
</dbReference>
<proteinExistence type="predicted"/>
<evidence type="ECO:0000313" key="4">
    <source>
        <dbReference type="EMBL" id="KPQ44496.1"/>
    </source>
</evidence>
<dbReference type="SUPFAM" id="SSF46689">
    <property type="entry name" value="Homeodomain-like"/>
    <property type="match status" value="1"/>
</dbReference>
<dbReference type="GO" id="GO:0003700">
    <property type="term" value="F:DNA-binding transcription factor activity"/>
    <property type="evidence" value="ECO:0007669"/>
    <property type="project" value="TreeGrafter"/>
</dbReference>
<dbReference type="PRINTS" id="PR00455">
    <property type="entry name" value="HTHTETR"/>
</dbReference>
<dbReference type="PROSITE" id="PS50977">
    <property type="entry name" value="HTH_TETR_2"/>
    <property type="match status" value="1"/>
</dbReference>
<dbReference type="EMBL" id="LKCM01000079">
    <property type="protein sequence ID" value="KPQ44496.1"/>
    <property type="molecule type" value="Genomic_DNA"/>
</dbReference>
<evidence type="ECO:0000256" key="1">
    <source>
        <dbReference type="ARBA" id="ARBA00023125"/>
    </source>
</evidence>
<sequence length="219" mass="25391">MNFYIKQAKDINASKYILALMNETEQRILNAAMKVFSEDGFEGARTRKIAELAGVNEVTLFRKFQSKENILRVVMMKNRDIVLQALDTVFLNENRANFQVNLHSLCENIMKIIEERIDMMIILIAESRKKPEIAGILAPVPEMILMRLTDYFEQQQKQGKMRNVNPRVAALDCISYFFYSNLLRRMLRDNNSSGSKEEFEAFIDVFLNGIESKDKNMNG</sequence>
<dbReference type="InterPro" id="IPR009057">
    <property type="entry name" value="Homeodomain-like_sf"/>
</dbReference>
<comment type="caution">
    <text evidence="4">The sequence shown here is derived from an EMBL/GenBank/DDBJ whole genome shotgun (WGS) entry which is preliminary data.</text>
</comment>
<reference evidence="4 5" key="1">
    <citation type="submission" date="2015-09" db="EMBL/GenBank/DDBJ databases">
        <title>A metagenomics-based metabolic model of nitrate-dependent anaerobic oxidation of methane by Methanoperedens-like archaea.</title>
        <authorList>
            <person name="Arshad A."/>
            <person name="Speth D.R."/>
            <person name="De Graaf R.M."/>
            <person name="Op Den Camp H.J."/>
            <person name="Jetten M.S."/>
            <person name="Welte C.U."/>
        </authorList>
    </citation>
    <scope>NUCLEOTIDE SEQUENCE [LARGE SCALE GENOMIC DNA]</scope>
</reference>
<gene>
    <name evidence="4" type="ORF">MPEBLZ_00916</name>
</gene>
<dbReference type="PANTHER" id="PTHR30055">
    <property type="entry name" value="HTH-TYPE TRANSCRIPTIONAL REGULATOR RUTR"/>
    <property type="match status" value="1"/>
</dbReference>
<dbReference type="Pfam" id="PF00440">
    <property type="entry name" value="TetR_N"/>
    <property type="match status" value="1"/>
</dbReference>
<dbReference type="PATRIC" id="fig|1719120.3.peg.992"/>
<evidence type="ECO:0000259" key="3">
    <source>
        <dbReference type="PROSITE" id="PS50977"/>
    </source>
</evidence>
<name>A0A0P8AIR7_9EURY</name>
<dbReference type="InterPro" id="IPR039536">
    <property type="entry name" value="TetR_C_Proteobacteria"/>
</dbReference>
<evidence type="ECO:0000256" key="2">
    <source>
        <dbReference type="PROSITE-ProRule" id="PRU00335"/>
    </source>
</evidence>
<dbReference type="Pfam" id="PF14246">
    <property type="entry name" value="TetR_C_7"/>
    <property type="match status" value="1"/>
</dbReference>
<protein>
    <submittedName>
        <fullName evidence="4">TetR family transcriptional regulator</fullName>
    </submittedName>
</protein>
<dbReference type="GO" id="GO:0000976">
    <property type="term" value="F:transcription cis-regulatory region binding"/>
    <property type="evidence" value="ECO:0007669"/>
    <property type="project" value="TreeGrafter"/>
</dbReference>
<dbReference type="InterPro" id="IPR036271">
    <property type="entry name" value="Tet_transcr_reg_TetR-rel_C_sf"/>
</dbReference>
<dbReference type="PANTHER" id="PTHR30055:SF226">
    <property type="entry name" value="HTH-TYPE TRANSCRIPTIONAL REGULATOR PKSA"/>
    <property type="match status" value="1"/>
</dbReference>
<organism evidence="4 5">
    <name type="scientific">Candidatus Methanoperedens nitratireducens</name>
    <dbReference type="NCBI Taxonomy" id="1392998"/>
    <lineage>
        <taxon>Archaea</taxon>
        <taxon>Methanobacteriati</taxon>
        <taxon>Methanobacteriota</taxon>
        <taxon>Stenosarchaea group</taxon>
        <taxon>Methanomicrobia</taxon>
        <taxon>Methanosarcinales</taxon>
        <taxon>ANME-2 cluster</taxon>
        <taxon>Candidatus Methanoperedentaceae</taxon>
        <taxon>Candidatus Methanoperedens</taxon>
    </lineage>
</organism>
<accession>A0A0P8AIR7</accession>